<name>A0A401PM80_SCYTO</name>
<feature type="compositionally biased region" description="Polar residues" evidence="1">
    <location>
        <begin position="281"/>
        <end position="298"/>
    </location>
</feature>
<feature type="region of interest" description="Disordered" evidence="1">
    <location>
        <begin position="2171"/>
        <end position="2216"/>
    </location>
</feature>
<dbReference type="OrthoDB" id="10053234at2759"/>
<feature type="region of interest" description="Disordered" evidence="1">
    <location>
        <begin position="1764"/>
        <end position="1795"/>
    </location>
</feature>
<feature type="compositionally biased region" description="Polar residues" evidence="1">
    <location>
        <begin position="2205"/>
        <end position="2216"/>
    </location>
</feature>
<dbReference type="GO" id="GO:0098831">
    <property type="term" value="C:presynaptic active zone cytoplasmic component"/>
    <property type="evidence" value="ECO:0007669"/>
    <property type="project" value="TreeGrafter"/>
</dbReference>
<evidence type="ECO:0000313" key="2">
    <source>
        <dbReference type="EMBL" id="GCB74252.1"/>
    </source>
</evidence>
<accession>A0A401PM80</accession>
<dbReference type="GO" id="GO:0017075">
    <property type="term" value="F:syntaxin-1 binding"/>
    <property type="evidence" value="ECO:0007669"/>
    <property type="project" value="TreeGrafter"/>
</dbReference>
<feature type="compositionally biased region" description="Polar residues" evidence="1">
    <location>
        <begin position="2181"/>
        <end position="2197"/>
    </location>
</feature>
<dbReference type="GO" id="GO:0042734">
    <property type="term" value="C:presynaptic membrane"/>
    <property type="evidence" value="ECO:0007669"/>
    <property type="project" value="TreeGrafter"/>
</dbReference>
<dbReference type="InterPro" id="IPR027080">
    <property type="entry name" value="Unc-13"/>
</dbReference>
<keyword evidence="3" id="KW-1185">Reference proteome</keyword>
<dbReference type="Proteomes" id="UP000288216">
    <property type="component" value="Unassembled WGS sequence"/>
</dbReference>
<comment type="caution">
    <text evidence="2">The sequence shown here is derived from an EMBL/GenBank/DDBJ whole genome shotgun (WGS) entry which is preliminary data.</text>
</comment>
<feature type="compositionally biased region" description="Polar residues" evidence="1">
    <location>
        <begin position="244"/>
        <end position="258"/>
    </location>
</feature>
<feature type="region of interest" description="Disordered" evidence="1">
    <location>
        <begin position="70"/>
        <end position="123"/>
    </location>
</feature>
<feature type="region of interest" description="Disordered" evidence="1">
    <location>
        <begin position="818"/>
        <end position="846"/>
    </location>
</feature>
<dbReference type="STRING" id="75743.A0A401PM80"/>
<organism evidence="2 3">
    <name type="scientific">Scyliorhinus torazame</name>
    <name type="common">Cloudy catshark</name>
    <name type="synonym">Catulus torazame</name>
    <dbReference type="NCBI Taxonomy" id="75743"/>
    <lineage>
        <taxon>Eukaryota</taxon>
        <taxon>Metazoa</taxon>
        <taxon>Chordata</taxon>
        <taxon>Craniata</taxon>
        <taxon>Vertebrata</taxon>
        <taxon>Chondrichthyes</taxon>
        <taxon>Elasmobranchii</taxon>
        <taxon>Galeomorphii</taxon>
        <taxon>Galeoidea</taxon>
        <taxon>Carcharhiniformes</taxon>
        <taxon>Scyliorhinidae</taxon>
        <taxon>Scyliorhinus</taxon>
    </lineage>
</organism>
<dbReference type="GO" id="GO:0005516">
    <property type="term" value="F:calmodulin binding"/>
    <property type="evidence" value="ECO:0007669"/>
    <property type="project" value="TreeGrafter"/>
</dbReference>
<feature type="region of interest" description="Disordered" evidence="1">
    <location>
        <begin position="2096"/>
        <end position="2120"/>
    </location>
</feature>
<dbReference type="GO" id="GO:0031594">
    <property type="term" value="C:neuromuscular junction"/>
    <property type="evidence" value="ECO:0007669"/>
    <property type="project" value="TreeGrafter"/>
</dbReference>
<feature type="non-terminal residue" evidence="2">
    <location>
        <position position="1"/>
    </location>
</feature>
<feature type="compositionally biased region" description="Low complexity" evidence="1">
    <location>
        <begin position="836"/>
        <end position="846"/>
    </location>
</feature>
<dbReference type="PANTHER" id="PTHR10480:SF8">
    <property type="entry name" value="PROTEIN UNC-13 HOMOLOG B"/>
    <property type="match status" value="1"/>
</dbReference>
<dbReference type="GO" id="GO:0035249">
    <property type="term" value="P:synaptic transmission, glutamatergic"/>
    <property type="evidence" value="ECO:0007669"/>
    <property type="project" value="TreeGrafter"/>
</dbReference>
<dbReference type="GO" id="GO:0061789">
    <property type="term" value="P:dense core granule priming"/>
    <property type="evidence" value="ECO:0007669"/>
    <property type="project" value="TreeGrafter"/>
</dbReference>
<dbReference type="GO" id="GO:0099525">
    <property type="term" value="P:presynaptic dense core vesicle exocytosis"/>
    <property type="evidence" value="ECO:0007669"/>
    <property type="project" value="TreeGrafter"/>
</dbReference>
<feature type="compositionally biased region" description="Basic and acidic residues" evidence="1">
    <location>
        <begin position="94"/>
        <end position="103"/>
    </location>
</feature>
<feature type="region of interest" description="Disordered" evidence="1">
    <location>
        <begin position="239"/>
        <end position="298"/>
    </location>
</feature>
<feature type="compositionally biased region" description="Polar residues" evidence="1">
    <location>
        <begin position="104"/>
        <end position="123"/>
    </location>
</feature>
<protein>
    <submittedName>
        <fullName evidence="2">Uncharacterized protein</fullName>
    </submittedName>
</protein>
<proteinExistence type="predicted"/>
<feature type="compositionally biased region" description="Basic and acidic residues" evidence="1">
    <location>
        <begin position="822"/>
        <end position="835"/>
    </location>
</feature>
<dbReference type="GO" id="GO:0030672">
    <property type="term" value="C:synaptic vesicle membrane"/>
    <property type="evidence" value="ECO:0007669"/>
    <property type="project" value="TreeGrafter"/>
</dbReference>
<sequence>EGPGDWSTLDAEVLMKEDEICGTKSPTPHKILLDTRFELPFDIPEEEAKYWTQKLEQLNALRDHDEYSISEEVQKKPLPIAASQCSFEDPDSAVDDRDSDYRSETSNSIPPPYHTTSQPNASVHQFPVQSRLQLQGGSRDSYADSIQNYELDCREKKGISWSFLPLKGKVRIIPVDSDVGEDDWESKYEKSDQQLSDTFLIERQNICQEEIPKENLPVKKKHTCRDYTDRAHQTILRHKHHPNGESNLPHNSYPNEYSTIDRRRKKKCRHNSLEDNDLKRQNYSNNLDKYTTEGGINSDLSGIKSKKLQWNHSDSYDKAAADQQYKWQPVVKSSMWRENESFSNDPEDIMDVEEYLEEMYDEQMLEKRILPFICGAYDSSDSDELYCSLESDDEQDALLLAQSWHEHGTNSVNYKEYDAAIPHAFQNKYQLKLSHDAKVDDRFSEMRRELHSSQSEEINEDFVDAMDELQCLVASVSEYLAEKEEEISKFGSLPKTQNKTVRKSQGERKNLNIVINGDKAGCCHTQGQEEEKRLMQAATKSSTENSNQKLDSIPDLTGVKNTIQSLFNSIGEKVGVGKKQQSSMEKNVFVTSGIIDKKNDEEFSLKSINNVSTAHDPVKDEPERNLLSKFPFQSSAGEESVSPSAFNTVEVKPVQSFIQCRPQDENISTTTESSLLLQNTVIDSLLEKLNPLKFFVEKDLSNDSQKVMGQNKKHQLGNINDVSNKNINSNGEEKDASQIFEKCLHFDEIKNSSQNNVDDFQQQNSYLTDVDEQQSASGKCTGHVFELDTMSETMPLSNSSIQENKNVHTPKILEPHNVQNNEIEKEAKSSPKMESSHSTSDTTNSSGINLGFLNPLKKSISQVFSSSLDNKTQIPSGSTSRFSFYRSAEDVRDDKGRMKGDQTFSFAGKLKLPFFSSDNISSEIQKEAKSEGRLFSVKFPVNEKASISKQEINDKLESDKIRPSIEDQGNKQSTFLDILKFPSNLKQGTDGNEKEKRNNTQEGFFSGLFKFSSNENTSTSKSELNDIGGTDTIMEAPSEQINLNKQETFSDAGTKYTLECEHVKSMERNIPETDKLTHSELGYFSDFFKCTSSEISSTVKQEVGSTDYLDNTMRREEQRENNKDTCLNVSLNPSAQTFISVKDKNEIVKIDLASGKEEDSTNQSGFLSGFFNLSTKKQETTNSKRESPLGFFKFMNIASSGKTRAENQGEGGQGYSLFTNVVNMAEKKTDEKSSFSLFEQFSSKPKVNMDEDTKPMVNIDEDTKSKPLENCVKQPKSFLPFKQNFQKSEHTGDKVESQVQQYLNEHGFPETPNTNQVQYLAKHYRNVPQDLQELKQDTTGSLEHKVPWNDSFGDSLVYDLSSINEGKSVELLDSLKSQNNLNSFNLEWELRTNDSTENYSHENANIYWTDDFSANKNAFPNQYGEWNSGTGEYYDVRNLSINEQDANIEEYRYLLADNIESSLQLDLLDLSTTSGDPNILFSDHDLSQRSEECVIRNLERYWNSLELDETDGRNLFVEVPMDLSSTGNGVTWLFTEQQELSKKENSFCISNYQEYQDWVTLLEQGVWWPSDEAEYGYYIYSDNQYIYSLLTDGSGQYVYVWMPDTDEEQEEWEHYQQSNGDYDVGLSNDMVSVCGFKVPISRDLDLFWYQKGRQTESDIDDAPLDLSLVLEENKQVLSKHLCTFSQVFKESIEWDREEPLDFSSKHKTCRLEKHKMDFMSEQQLIHLHEELQATAFDLRIVQSGRLTQKKSTIDAALASDHAFTKSQPKSLSEPTSTGRLSQFHSSVQLSDTSYSEQKNSEFKELSEEEHKQPIRKIAHFFSALGGLVANQSTENSGSINSALADATSDTLAKKTFVLERDGTLLSDVNTLHQHTGDVQPPVTQQDDSANNIFASGLRSLKSISTNWKMHTSVDGEQPTFVHENYNLTNQDLPKLVPTYDVLPYDEQSDLCQGRTKTCLQSVSERISEIDQRSTTATPQVKVVPTEIQSQSHQVAPETSTMDSFFKSPLKLFNLSENQSQVKSDEGPRNVFDFFRTGRSKDEHASSGFNLPRGTEDKTKAFTQENDQVMTIPSTAERQPSGISSLLGSVGGFFKRDAGPVQQQDSLSITKNENKTSALDQSSIQNNIQKRQQENIPLEFSKCEALRSRPKGLQKQQTLMEWNADCESSTMKVRPLHGDGNKSANVKSVVSGTGNKNAPPSLMPGNESSPGNDRSLINESSTLCIGHAYPATVKSRQNIMKAEFPDIKECSNFPNKSVTTLNNQFVTNDENNKLAIDNDVCDGSNAATEDLFCSDQNESQDAFDVTCHVKDYDGHVIGPDDCATISNSVFVESPEPDDVNIDNSNGGENVVCANAADESELQMDLINSSASAVEKSYRSASEDLCPGMKSDSGKIGAEKEKNWEFQSSPANDIKKPVNKEQEILTTCTVPGLANSCQNVKSPAYEKSLLDSSAEIFSGFMTKLKMFSTSESNKSSNSSFSSLQSVFTNSSPISSTQQGSSFLNLPQDSRTPPAKTDVLNIFKLPPEETKPAASLETTLFQEEIDEVKEGKYLQTVKDSEKMPVDVSECNIVHCDNIGPTLLEHEYKCYTKSNQFVHENTIDRDLDNNMEETEAVCEIESDSTLEPKPQEILKIGENMQSSDGPKKEELATVISTNNFPFTDDATNVGLSPLENNIIEPDDGVTSIELQDKDAAVLQTNVSTSGGPLADGSPASQKADCGIPKSSFEIPNVRALKFNFLSSGDGGKPFSSLFSQQPSPKSSSFGGTGLLSSFKKFSKTLFEGDADQMVRGEENKQSSVFGKLDNAWNQKADSPKQFNPVITQQPLERDKMHIHDISKSDLLGHSVADKSQNSMLTNEVRMGQSETGQTSEVKDNIAEDKSLTNTGKEQSFLTAENADCLQASPDVIPSEELLQQPCINWEKVPENETDISTAACSSPGVLIGPQEQTLHSLDLLNVKRPV</sequence>
<dbReference type="EMBL" id="BFAA01000898">
    <property type="protein sequence ID" value="GCB74252.1"/>
    <property type="molecule type" value="Genomic_DNA"/>
</dbReference>
<reference evidence="2 3" key="1">
    <citation type="journal article" date="2018" name="Nat. Ecol. Evol.">
        <title>Shark genomes provide insights into elasmobranch evolution and the origin of vertebrates.</title>
        <authorList>
            <person name="Hara Y"/>
            <person name="Yamaguchi K"/>
            <person name="Onimaru K"/>
            <person name="Kadota M"/>
            <person name="Koyanagi M"/>
            <person name="Keeley SD"/>
            <person name="Tatsumi K"/>
            <person name="Tanaka K"/>
            <person name="Motone F"/>
            <person name="Kageyama Y"/>
            <person name="Nozu R"/>
            <person name="Adachi N"/>
            <person name="Nishimura O"/>
            <person name="Nakagawa R"/>
            <person name="Tanegashima C"/>
            <person name="Kiyatake I"/>
            <person name="Matsumoto R"/>
            <person name="Murakumo K"/>
            <person name="Nishida K"/>
            <person name="Terakita A"/>
            <person name="Kuratani S"/>
            <person name="Sato K"/>
            <person name="Hyodo S Kuraku.S."/>
        </authorList>
    </citation>
    <scope>NUCLEOTIDE SEQUENCE [LARGE SCALE GENOMIC DNA]</scope>
</reference>
<dbReference type="GO" id="GO:0043195">
    <property type="term" value="C:terminal bouton"/>
    <property type="evidence" value="ECO:0007669"/>
    <property type="project" value="TreeGrafter"/>
</dbReference>
<evidence type="ECO:0000313" key="3">
    <source>
        <dbReference type="Proteomes" id="UP000288216"/>
    </source>
</evidence>
<feature type="region of interest" description="Disordered" evidence="1">
    <location>
        <begin position="2698"/>
        <end position="2719"/>
    </location>
</feature>
<feature type="compositionally biased region" description="Polar residues" evidence="1">
    <location>
        <begin position="2100"/>
        <end position="2120"/>
    </location>
</feature>
<dbReference type="PANTHER" id="PTHR10480">
    <property type="entry name" value="PROTEIN UNC-13 HOMOLOG"/>
    <property type="match status" value="1"/>
</dbReference>
<dbReference type="GO" id="GO:0016082">
    <property type="term" value="P:synaptic vesicle priming"/>
    <property type="evidence" value="ECO:0007669"/>
    <property type="project" value="TreeGrafter"/>
</dbReference>
<dbReference type="GO" id="GO:0016081">
    <property type="term" value="P:synaptic vesicle docking"/>
    <property type="evidence" value="ECO:0007669"/>
    <property type="project" value="TreeGrafter"/>
</dbReference>
<evidence type="ECO:0000256" key="1">
    <source>
        <dbReference type="SAM" id="MobiDB-lite"/>
    </source>
</evidence>
<dbReference type="GO" id="GO:0019992">
    <property type="term" value="F:diacylglycerol binding"/>
    <property type="evidence" value="ECO:0007669"/>
    <property type="project" value="InterPro"/>
</dbReference>
<feature type="compositionally biased region" description="Basic and acidic residues" evidence="1">
    <location>
        <begin position="271"/>
        <end position="280"/>
    </location>
</feature>
<gene>
    <name evidence="2" type="ORF">scyTo_0003340</name>
</gene>